<accession>A0AA86TWN0</accession>
<evidence type="ECO:0000313" key="2">
    <source>
        <dbReference type="EMBL" id="CAI9931975.1"/>
    </source>
</evidence>
<evidence type="ECO:0000313" key="6">
    <source>
        <dbReference type="EMBL" id="CAL6098538.1"/>
    </source>
</evidence>
<evidence type="ECO:0000313" key="4">
    <source>
        <dbReference type="EMBL" id="CAL5998555.1"/>
    </source>
</evidence>
<protein>
    <submittedName>
        <fullName evidence="2">Uncharacterized protein</fullName>
    </submittedName>
</protein>
<reference evidence="2" key="1">
    <citation type="submission" date="2023-06" db="EMBL/GenBank/DDBJ databases">
        <authorList>
            <person name="Kurt Z."/>
        </authorList>
    </citation>
    <scope>NUCLEOTIDE SEQUENCE</scope>
</reference>
<dbReference type="EMBL" id="CAXDID020000241">
    <property type="protein sequence ID" value="CAL6062742.1"/>
    <property type="molecule type" value="Genomic_DNA"/>
</dbReference>
<dbReference type="EMBL" id="CATOUU010000003">
    <property type="protein sequence ID" value="CAI9912692.1"/>
    <property type="molecule type" value="Genomic_DNA"/>
</dbReference>
<keyword evidence="7" id="KW-1185">Reference proteome</keyword>
<proteinExistence type="predicted"/>
<name>A0AA86TWN0_9EUKA</name>
<dbReference type="EMBL" id="CATOUU010000500">
    <property type="protein sequence ID" value="CAI9931975.1"/>
    <property type="molecule type" value="Genomic_DNA"/>
</dbReference>
<evidence type="ECO:0000313" key="5">
    <source>
        <dbReference type="EMBL" id="CAL6062742.1"/>
    </source>
</evidence>
<dbReference type="InterPro" id="IPR035985">
    <property type="entry name" value="Ubiquitin-activating_enz"/>
</dbReference>
<gene>
    <name evidence="4" type="ORF">HINF_LOCUS15792</name>
    <name evidence="2" type="ORF">HINF_LOCUS19620</name>
    <name evidence="1" type="ORF">HINF_LOCUS337</name>
    <name evidence="5" type="ORF">HINF_LOCUS50331</name>
    <name evidence="3" type="ORF">HINF_LOCUS56999</name>
    <name evidence="6" type="ORF">HINF_LOCUS69653</name>
</gene>
<sequence>MDTKLYDRQIRAFGADFNCKIQMLRICVVGEGILFEELSKQLVLLGINTIYTDCLKFKLHSRTKVLKVDQINENTVDYVISSKITNINIPHQHILVQPTSSGYSFKLSSTASEQQNIELTASQMLMAANTFMFWFRDVIGGKTNGIQLNVFKYSVNLIKE</sequence>
<evidence type="ECO:0000313" key="7">
    <source>
        <dbReference type="Proteomes" id="UP001642409"/>
    </source>
</evidence>
<dbReference type="GO" id="GO:0008641">
    <property type="term" value="F:ubiquitin-like modifier activating enzyme activity"/>
    <property type="evidence" value="ECO:0007669"/>
    <property type="project" value="InterPro"/>
</dbReference>
<organism evidence="2">
    <name type="scientific">Hexamita inflata</name>
    <dbReference type="NCBI Taxonomy" id="28002"/>
    <lineage>
        <taxon>Eukaryota</taxon>
        <taxon>Metamonada</taxon>
        <taxon>Diplomonadida</taxon>
        <taxon>Hexamitidae</taxon>
        <taxon>Hexamitinae</taxon>
        <taxon>Hexamita</taxon>
    </lineage>
</organism>
<dbReference type="EMBL" id="CATOUU010001058">
    <property type="protein sequence ID" value="CAI9969354.1"/>
    <property type="molecule type" value="Genomic_DNA"/>
</dbReference>
<dbReference type="Gene3D" id="3.40.50.720">
    <property type="entry name" value="NAD(P)-binding Rossmann-like Domain"/>
    <property type="match status" value="1"/>
</dbReference>
<evidence type="ECO:0000313" key="3">
    <source>
        <dbReference type="EMBL" id="CAI9969354.1"/>
    </source>
</evidence>
<dbReference type="SUPFAM" id="SSF69572">
    <property type="entry name" value="Activating enzymes of the ubiquitin-like proteins"/>
    <property type="match status" value="1"/>
</dbReference>
<dbReference type="AlphaFoldDB" id="A0AA86TWN0"/>
<dbReference type="Proteomes" id="UP001642409">
    <property type="component" value="Unassembled WGS sequence"/>
</dbReference>
<dbReference type="EMBL" id="CAXDID020000038">
    <property type="protein sequence ID" value="CAL5998555.1"/>
    <property type="molecule type" value="Genomic_DNA"/>
</dbReference>
<evidence type="ECO:0000313" key="1">
    <source>
        <dbReference type="EMBL" id="CAI9912692.1"/>
    </source>
</evidence>
<reference evidence="4 7" key="2">
    <citation type="submission" date="2024-07" db="EMBL/GenBank/DDBJ databases">
        <authorList>
            <person name="Akdeniz Z."/>
        </authorList>
    </citation>
    <scope>NUCLEOTIDE SEQUENCE [LARGE SCALE GENOMIC DNA]</scope>
</reference>
<comment type="caution">
    <text evidence="2">The sequence shown here is derived from an EMBL/GenBank/DDBJ whole genome shotgun (WGS) entry which is preliminary data.</text>
</comment>
<dbReference type="EMBL" id="CAXDID020000510">
    <property type="protein sequence ID" value="CAL6098538.1"/>
    <property type="molecule type" value="Genomic_DNA"/>
</dbReference>